<dbReference type="PANTHER" id="PTHR15633:SF2">
    <property type="entry name" value="NUCLEOLAR PROTEIN 11"/>
    <property type="match status" value="1"/>
</dbReference>
<dbReference type="InterPro" id="IPR036322">
    <property type="entry name" value="WD40_repeat_dom_sf"/>
</dbReference>
<dbReference type="SUPFAM" id="SSF50978">
    <property type="entry name" value="WD40 repeat-like"/>
    <property type="match status" value="1"/>
</dbReference>
<dbReference type="Proteomes" id="UP000054560">
    <property type="component" value="Unassembled WGS sequence"/>
</dbReference>
<evidence type="ECO:0000259" key="7">
    <source>
        <dbReference type="Pfam" id="PF08168"/>
    </source>
</evidence>
<protein>
    <submittedName>
        <fullName evidence="9">Uncharacterized protein</fullName>
    </submittedName>
</protein>
<dbReference type="PANTHER" id="PTHR15633">
    <property type="entry name" value="NUCLEOLAR PROTEIN 11"/>
    <property type="match status" value="1"/>
</dbReference>
<evidence type="ECO:0000256" key="4">
    <source>
        <dbReference type="ARBA" id="ARBA00023159"/>
    </source>
</evidence>
<dbReference type="RefSeq" id="XP_014151194.1">
    <property type="nucleotide sequence ID" value="XM_014295719.1"/>
</dbReference>
<evidence type="ECO:0000256" key="2">
    <source>
        <dbReference type="ARBA" id="ARBA00022552"/>
    </source>
</evidence>
<organism evidence="9 10">
    <name type="scientific">Sphaeroforma arctica JP610</name>
    <dbReference type="NCBI Taxonomy" id="667725"/>
    <lineage>
        <taxon>Eukaryota</taxon>
        <taxon>Ichthyosporea</taxon>
        <taxon>Ichthyophonida</taxon>
        <taxon>Sphaeroforma</taxon>
    </lineage>
</organism>
<accession>A0A0L0FKI8</accession>
<dbReference type="GeneID" id="25910751"/>
<dbReference type="InterPro" id="IPR042859">
    <property type="entry name" value="NOL11"/>
</dbReference>
<keyword evidence="2" id="KW-0698">rRNA processing</keyword>
<dbReference type="EMBL" id="KQ242779">
    <property type="protein sequence ID" value="KNC77292.1"/>
    <property type="molecule type" value="Genomic_DNA"/>
</dbReference>
<gene>
    <name evidence="9" type="ORF">SARC_10247</name>
</gene>
<keyword evidence="3" id="KW-0805">Transcription regulation</keyword>
<keyword evidence="5" id="KW-0804">Transcription</keyword>
<sequence length="709" mass="79018">VGDQRCINSWSVDPTTVLTHHAIQHPQTKQLYVVEGNRVIRTWAPTQEKLTDGKSQKFKISVQTIVADARLKGVAVLFNNGKLTQTNCDLVTPKALSDAPKNVETKGVPHAAAMYTLNSNTKNGRNADTLMGQVTLGALYASTIELENSRTHLHAWQTYTLDTESMHTTLSTQYRLSLPAAVVSACMDKNSLTLSVVCDDGQLCVFDVSTLSEDGPNNPRFCRTLSMFRFETSKGPKSAESPAIAMSSAGDSLLAITGETPDQKYTMTLWETNYGTLQAQRELREHKPLAQSGRTSKDHRGRYQITQTRASNSTVFLSVCGRYVDICHVYNTGKVSLLSAIGRLEGVEVSDLMAINRTAPYKYLDTMRAATYDIPNVSSIVDSSKVDMRNRNIAAEWEKGMRKLYHAKADIWEMLQSDSPDEFRKGAHLYLESVKPKRSRDPYSAVSPRFLKAVGNRMLNTENTENAKFFDENILCDLVARGAVSTSSYPNIIEIAESQQSYKLLETCYLHMSDIAEPVLVASLRHVLDMSSADLKALDKYLAEKPLKKGIKRTSVAVQHRGEHPGVHHMLSTITTARFNEKFLRTALGACSLTQIMTILQFQYQMLVLYGQMSEKRLHEIFRPTRLPSLNQVITWIAVILDAEMARLVLFPDARQVLVNCKEAMLRELAVCEQAQDLQGFISTLSSNARTALPSVAKSSLYSIEPLQI</sequence>
<evidence type="ECO:0000259" key="8">
    <source>
        <dbReference type="Pfam" id="PF20998"/>
    </source>
</evidence>
<dbReference type="GO" id="GO:0030490">
    <property type="term" value="P:maturation of SSU-rRNA"/>
    <property type="evidence" value="ECO:0007669"/>
    <property type="project" value="InterPro"/>
</dbReference>
<evidence type="ECO:0000256" key="5">
    <source>
        <dbReference type="ARBA" id="ARBA00023163"/>
    </source>
</evidence>
<evidence type="ECO:0000256" key="1">
    <source>
        <dbReference type="ARBA" id="ARBA00004604"/>
    </source>
</evidence>
<dbReference type="Pfam" id="PF08168">
    <property type="entry name" value="NOL11_N"/>
    <property type="match status" value="1"/>
</dbReference>
<name>A0A0L0FKI8_9EUKA</name>
<dbReference type="InterPro" id="IPR048897">
    <property type="entry name" value="Nol11_C"/>
</dbReference>
<evidence type="ECO:0000313" key="10">
    <source>
        <dbReference type="Proteomes" id="UP000054560"/>
    </source>
</evidence>
<dbReference type="OrthoDB" id="6502630at2759"/>
<keyword evidence="10" id="KW-1185">Reference proteome</keyword>
<evidence type="ECO:0000256" key="6">
    <source>
        <dbReference type="ARBA" id="ARBA00023242"/>
    </source>
</evidence>
<dbReference type="STRING" id="667725.A0A0L0FKI8"/>
<feature type="non-terminal residue" evidence="9">
    <location>
        <position position="1"/>
    </location>
</feature>
<keyword evidence="4" id="KW-0010">Activator</keyword>
<reference evidence="9 10" key="1">
    <citation type="submission" date="2011-02" db="EMBL/GenBank/DDBJ databases">
        <title>The Genome Sequence of Sphaeroforma arctica JP610.</title>
        <authorList>
            <consortium name="The Broad Institute Genome Sequencing Platform"/>
            <person name="Russ C."/>
            <person name="Cuomo C."/>
            <person name="Young S.K."/>
            <person name="Zeng Q."/>
            <person name="Gargeya S."/>
            <person name="Alvarado L."/>
            <person name="Berlin A."/>
            <person name="Chapman S.B."/>
            <person name="Chen Z."/>
            <person name="Freedman E."/>
            <person name="Gellesch M."/>
            <person name="Goldberg J."/>
            <person name="Griggs A."/>
            <person name="Gujja S."/>
            <person name="Heilman E."/>
            <person name="Heiman D."/>
            <person name="Howarth C."/>
            <person name="Mehta T."/>
            <person name="Neiman D."/>
            <person name="Pearson M."/>
            <person name="Roberts A."/>
            <person name="Saif S."/>
            <person name="Shea T."/>
            <person name="Shenoy N."/>
            <person name="Sisk P."/>
            <person name="Stolte C."/>
            <person name="Sykes S."/>
            <person name="White J."/>
            <person name="Yandava C."/>
            <person name="Burger G."/>
            <person name="Gray M.W."/>
            <person name="Holland P.W.H."/>
            <person name="King N."/>
            <person name="Lang F.B.F."/>
            <person name="Roger A.J."/>
            <person name="Ruiz-Trillo I."/>
            <person name="Haas B."/>
            <person name="Nusbaum C."/>
            <person name="Birren B."/>
        </authorList>
    </citation>
    <scope>NUCLEOTIDE SEQUENCE [LARGE SCALE GENOMIC DNA]</scope>
    <source>
        <strain evidence="9 10">JP610</strain>
    </source>
</reference>
<keyword evidence="6" id="KW-0539">Nucleus</keyword>
<comment type="subcellular location">
    <subcellularLocation>
        <location evidence="1">Nucleus</location>
        <location evidence="1">Nucleolus</location>
    </subcellularLocation>
</comment>
<dbReference type="Pfam" id="PF20998">
    <property type="entry name" value="Nol11_C"/>
    <property type="match status" value="1"/>
</dbReference>
<dbReference type="GO" id="GO:0003723">
    <property type="term" value="F:RNA binding"/>
    <property type="evidence" value="ECO:0007669"/>
    <property type="project" value="TreeGrafter"/>
</dbReference>
<evidence type="ECO:0000256" key="3">
    <source>
        <dbReference type="ARBA" id="ARBA00023015"/>
    </source>
</evidence>
<feature type="domain" description="Nucleolar protein 11 C-terminal" evidence="8">
    <location>
        <begin position="471"/>
        <end position="707"/>
    </location>
</feature>
<evidence type="ECO:0000313" key="9">
    <source>
        <dbReference type="EMBL" id="KNC77292.1"/>
    </source>
</evidence>
<feature type="domain" description="Nucleolar protein 11 N-terminal" evidence="7">
    <location>
        <begin position="1"/>
        <end position="284"/>
    </location>
</feature>
<dbReference type="AlphaFoldDB" id="A0A0L0FKI8"/>
<proteinExistence type="predicted"/>
<dbReference type="InterPro" id="IPR012584">
    <property type="entry name" value="NOL11_N"/>
</dbReference>
<dbReference type="GO" id="GO:0005730">
    <property type="term" value="C:nucleolus"/>
    <property type="evidence" value="ECO:0007669"/>
    <property type="project" value="UniProtKB-SubCell"/>
</dbReference>